<dbReference type="Proteomes" id="UP000010862">
    <property type="component" value="Chromosome 1"/>
</dbReference>
<keyword evidence="2" id="KW-1185">Reference proteome</keyword>
<evidence type="ECO:0000313" key="1">
    <source>
        <dbReference type="EMBL" id="AGB28222.1"/>
    </source>
</evidence>
<gene>
    <name evidence="1" type="ordered locus">Prede_0878</name>
</gene>
<sequence length="264" mass="30347">MPPWPTGNDMDIADLIKHPEQLDSETLYELRSLLALYPYYQTARLLLLQNLYLLHDPTFDEELRRAAIYITDRKVIFNLVEAAHYRLKIDRPQGSTPPATAAKTAGADRTISLIDHFLDSIPEEEKQEQQKTHRKPTPADAAVDYVSYLLETSGEEELQAPSAPLLKGQSLIDNFINNEGGKIKLKEEPEYMPDLLPAEPEEEREGNEGYFTETLARIYIKQGRYGKALEIIQRLNLNYPKKNAYFADQIRFLEKLILNNKNNK</sequence>
<evidence type="ECO:0008006" key="3">
    <source>
        <dbReference type="Google" id="ProtNLM"/>
    </source>
</evidence>
<dbReference type="KEGG" id="pdt:Prede_0878"/>
<accession>L0JC96</accession>
<dbReference type="PATRIC" id="fig|908937.9.peg.920"/>
<organism evidence="1 2">
    <name type="scientific">Prevotella dentalis (strain ATCC 49559 / DSM 3688 / JCM 13448 / NCTC 12043 / ES 2772)</name>
    <name type="common">Mitsuokella dentalis</name>
    <dbReference type="NCBI Taxonomy" id="908937"/>
    <lineage>
        <taxon>Bacteria</taxon>
        <taxon>Pseudomonadati</taxon>
        <taxon>Bacteroidota</taxon>
        <taxon>Bacteroidia</taxon>
        <taxon>Bacteroidales</taxon>
        <taxon>Prevotellaceae</taxon>
        <taxon>Prevotella</taxon>
    </lineage>
</organism>
<dbReference type="EMBL" id="CP003368">
    <property type="protein sequence ID" value="AGB28222.1"/>
    <property type="molecule type" value="Genomic_DNA"/>
</dbReference>
<dbReference type="AlphaFoldDB" id="L0JC96"/>
<reference evidence="2" key="1">
    <citation type="submission" date="2012-02" db="EMBL/GenBank/DDBJ databases">
        <title>Complete sequence of chromosome 1 of Prevotella dentalis DSM 3688.</title>
        <authorList>
            <person name="Lucas S."/>
            <person name="Copeland A."/>
            <person name="Lapidus A."/>
            <person name="Glavina del Rio T."/>
            <person name="Dalin E."/>
            <person name="Tice H."/>
            <person name="Bruce D."/>
            <person name="Goodwin L."/>
            <person name="Pitluck S."/>
            <person name="Peters L."/>
            <person name="Mikhailova N."/>
            <person name="Chertkov O."/>
            <person name="Kyrpides N."/>
            <person name="Mavromatis K."/>
            <person name="Ivanova N."/>
            <person name="Brettin T."/>
            <person name="Detter J.C."/>
            <person name="Han C."/>
            <person name="Larimer F."/>
            <person name="Land M."/>
            <person name="Hauser L."/>
            <person name="Markowitz V."/>
            <person name="Cheng J.-F."/>
            <person name="Hugenholtz P."/>
            <person name="Woyke T."/>
            <person name="Wu D."/>
            <person name="Gronow S."/>
            <person name="Wellnitz S."/>
            <person name="Brambilla E."/>
            <person name="Klenk H.-P."/>
            <person name="Eisen J.A."/>
        </authorList>
    </citation>
    <scope>NUCLEOTIDE SEQUENCE [LARGE SCALE GENOMIC DNA]</scope>
    <source>
        <strain evidence="2">ATCC 49559 / DSM 3688 / JCM 13448 / NCTC 12043 / ES 2772</strain>
    </source>
</reference>
<evidence type="ECO:0000313" key="2">
    <source>
        <dbReference type="Proteomes" id="UP000010862"/>
    </source>
</evidence>
<proteinExistence type="predicted"/>
<name>L0JC96_PREDD</name>
<dbReference type="HOGENOM" id="CLU_075055_0_0_10"/>
<protein>
    <recommendedName>
        <fullName evidence="3">Tetratricopeptide repeat protein</fullName>
    </recommendedName>
</protein>